<comment type="subcellular location">
    <subcellularLocation>
        <location evidence="1">Secreted</location>
    </subcellularLocation>
</comment>
<comment type="similarity">
    <text evidence="2">Belongs to the elicitin family.</text>
</comment>
<dbReference type="Proteomes" id="UP001259832">
    <property type="component" value="Unassembled WGS sequence"/>
</dbReference>
<dbReference type="EMBL" id="JASMQC010000063">
    <property type="protein sequence ID" value="KAK1928543.1"/>
    <property type="molecule type" value="Genomic_DNA"/>
</dbReference>
<organism evidence="8 10">
    <name type="scientific">Phytophthora citrophthora</name>
    <dbReference type="NCBI Taxonomy" id="4793"/>
    <lineage>
        <taxon>Eukaryota</taxon>
        <taxon>Sar</taxon>
        <taxon>Stramenopiles</taxon>
        <taxon>Oomycota</taxon>
        <taxon>Peronosporomycetes</taxon>
        <taxon>Peronosporales</taxon>
        <taxon>Peronosporaceae</taxon>
        <taxon>Phytophthora</taxon>
    </lineage>
</organism>
<keyword evidence="3" id="KW-0964">Secreted</keyword>
<comment type="caution">
    <text evidence="8">The sequence shown here is derived from an EMBL/GenBank/DDBJ whole genome shotgun (WGS) entry which is preliminary data.</text>
</comment>
<evidence type="ECO:0000256" key="1">
    <source>
        <dbReference type="ARBA" id="ARBA00004613"/>
    </source>
</evidence>
<name>A0AAD9FYX3_9STRA</name>
<dbReference type="InterPro" id="IPR002200">
    <property type="entry name" value="Elicitin"/>
</dbReference>
<keyword evidence="7" id="KW-0732">Signal</keyword>
<gene>
    <name evidence="9" type="ORF">P3T76_015530</name>
    <name evidence="8" type="ORF">P3T76_015960</name>
</gene>
<sequence>MKVFILAAAMTSAVAHAATCDTASVTALLTSTEVTSCASASGYSPSSLKTPTTAQIKTMCSNSACQEVLSDLTTMFPEECTVGTFALYADLITPVTTGCSGSSSSSTTTSTASTSSSAATSASASTAASATSASASAAGSASSVATTTSSASLDTAEEVTIAPTTNTTSSASSDDDVTVGDSNSGSDLTIETQAPASESASTTADSAASASSAADDTSSGSSAGVAVNPSTALLGSALVAAVALFL</sequence>
<feature type="region of interest" description="Disordered" evidence="6">
    <location>
        <begin position="148"/>
        <end position="224"/>
    </location>
</feature>
<protein>
    <submittedName>
        <fullName evidence="8">Highly acidic elicitin 26</fullName>
    </submittedName>
</protein>
<evidence type="ECO:0000313" key="8">
    <source>
        <dbReference type="EMBL" id="KAK1928543.1"/>
    </source>
</evidence>
<evidence type="ECO:0000313" key="9">
    <source>
        <dbReference type="EMBL" id="KAK1928996.1"/>
    </source>
</evidence>
<feature type="signal peptide" evidence="7">
    <location>
        <begin position="1"/>
        <end position="17"/>
    </location>
</feature>
<proteinExistence type="inferred from homology"/>
<dbReference type="EMBL" id="JASMQC010000054">
    <property type="protein sequence ID" value="KAK1928996.1"/>
    <property type="molecule type" value="Genomic_DNA"/>
</dbReference>
<keyword evidence="10" id="KW-1185">Reference proteome</keyword>
<evidence type="ECO:0000256" key="2">
    <source>
        <dbReference type="ARBA" id="ARBA00009544"/>
    </source>
</evidence>
<evidence type="ECO:0000313" key="10">
    <source>
        <dbReference type="Proteomes" id="UP001259832"/>
    </source>
</evidence>
<reference evidence="8" key="1">
    <citation type="submission" date="2023-08" db="EMBL/GenBank/DDBJ databases">
        <title>Reference Genome Resource for the Citrus Pathogen Phytophthora citrophthora.</title>
        <authorList>
            <person name="Moller H."/>
            <person name="Coetzee B."/>
            <person name="Rose L.J."/>
            <person name="Van Niekerk J.M."/>
        </authorList>
    </citation>
    <scope>NUCLEOTIDE SEQUENCE</scope>
    <source>
        <strain evidence="8">STE-U-9442</strain>
    </source>
</reference>
<dbReference type="Pfam" id="PF00964">
    <property type="entry name" value="Elicitin"/>
    <property type="match status" value="1"/>
</dbReference>
<dbReference type="Gene3D" id="1.10.239.10">
    <property type="entry name" value="Elicitin domain"/>
    <property type="match status" value="1"/>
</dbReference>
<dbReference type="GO" id="GO:0052040">
    <property type="term" value="P:symbiont-mediated perturbation of host programmed cell death"/>
    <property type="evidence" value="ECO:0007669"/>
    <property type="project" value="UniProtKB-KW"/>
</dbReference>
<dbReference type="AlphaFoldDB" id="A0AAD9FYX3"/>
<dbReference type="SUPFAM" id="SSF48647">
    <property type="entry name" value="Fungal elicitin"/>
    <property type="match status" value="1"/>
</dbReference>
<evidence type="ECO:0000256" key="4">
    <source>
        <dbReference type="ARBA" id="ARBA00022978"/>
    </source>
</evidence>
<evidence type="ECO:0000256" key="6">
    <source>
        <dbReference type="SAM" id="MobiDB-lite"/>
    </source>
</evidence>
<feature type="chain" id="PRO_5042442503" evidence="7">
    <location>
        <begin position="18"/>
        <end position="246"/>
    </location>
</feature>
<accession>A0AAD9FYX3</accession>
<keyword evidence="4" id="KW-0928">Hypersensitive response elicitation</keyword>
<dbReference type="GO" id="GO:0005576">
    <property type="term" value="C:extracellular region"/>
    <property type="evidence" value="ECO:0007669"/>
    <property type="project" value="UniProtKB-SubCell"/>
</dbReference>
<dbReference type="InterPro" id="IPR036470">
    <property type="entry name" value="Elicitin_sf"/>
</dbReference>
<evidence type="ECO:0000256" key="7">
    <source>
        <dbReference type="SAM" id="SignalP"/>
    </source>
</evidence>
<dbReference type="SMART" id="SM01187">
    <property type="entry name" value="Elicitin"/>
    <property type="match status" value="1"/>
</dbReference>
<evidence type="ECO:0000256" key="5">
    <source>
        <dbReference type="ARBA" id="ARBA00023157"/>
    </source>
</evidence>
<keyword evidence="5" id="KW-1015">Disulfide bond</keyword>
<evidence type="ECO:0000256" key="3">
    <source>
        <dbReference type="ARBA" id="ARBA00022525"/>
    </source>
</evidence>
<feature type="compositionally biased region" description="Low complexity" evidence="6">
    <location>
        <begin position="196"/>
        <end position="223"/>
    </location>
</feature>